<dbReference type="InterPro" id="IPR018062">
    <property type="entry name" value="HTH_AraC-typ_CS"/>
</dbReference>
<dbReference type="InterPro" id="IPR053142">
    <property type="entry name" value="PchR_regulatory_protein"/>
</dbReference>
<dbReference type="PROSITE" id="PS01124">
    <property type="entry name" value="HTH_ARAC_FAMILY_2"/>
    <property type="match status" value="1"/>
</dbReference>
<evidence type="ECO:0000256" key="2">
    <source>
        <dbReference type="ARBA" id="ARBA00023125"/>
    </source>
</evidence>
<feature type="domain" description="HTH araC/xylS-type" evidence="4">
    <location>
        <begin position="234"/>
        <end position="330"/>
    </location>
</feature>
<dbReference type="SUPFAM" id="SSF46689">
    <property type="entry name" value="Homeodomain-like"/>
    <property type="match status" value="2"/>
</dbReference>
<dbReference type="SMART" id="SM00342">
    <property type="entry name" value="HTH_ARAC"/>
    <property type="match status" value="1"/>
</dbReference>
<dbReference type="PANTHER" id="PTHR47893:SF1">
    <property type="entry name" value="REGULATORY PROTEIN PCHR"/>
    <property type="match status" value="1"/>
</dbReference>
<keyword evidence="3" id="KW-0804">Transcription</keyword>
<evidence type="ECO:0000313" key="5">
    <source>
        <dbReference type="EMBL" id="TCU96016.1"/>
    </source>
</evidence>
<dbReference type="EMBL" id="SMBX01000007">
    <property type="protein sequence ID" value="TCU96016.1"/>
    <property type="molecule type" value="Genomic_DNA"/>
</dbReference>
<keyword evidence="6" id="KW-1185">Reference proteome</keyword>
<dbReference type="Proteomes" id="UP000294692">
    <property type="component" value="Unassembled WGS sequence"/>
</dbReference>
<organism evidence="5 6">
    <name type="scientific">Paracandidimonas soli</name>
    <dbReference type="NCBI Taxonomy" id="1917182"/>
    <lineage>
        <taxon>Bacteria</taxon>
        <taxon>Pseudomonadati</taxon>
        <taxon>Pseudomonadota</taxon>
        <taxon>Betaproteobacteria</taxon>
        <taxon>Burkholderiales</taxon>
        <taxon>Alcaligenaceae</taxon>
        <taxon>Paracandidimonas</taxon>
    </lineage>
</organism>
<dbReference type="InterPro" id="IPR009057">
    <property type="entry name" value="Homeodomain-like_sf"/>
</dbReference>
<dbReference type="GO" id="GO:0043565">
    <property type="term" value="F:sequence-specific DNA binding"/>
    <property type="evidence" value="ECO:0007669"/>
    <property type="project" value="InterPro"/>
</dbReference>
<dbReference type="Gene3D" id="1.10.10.60">
    <property type="entry name" value="Homeodomain-like"/>
    <property type="match status" value="1"/>
</dbReference>
<proteinExistence type="predicted"/>
<keyword evidence="2" id="KW-0238">DNA-binding</keyword>
<evidence type="ECO:0000259" key="4">
    <source>
        <dbReference type="PROSITE" id="PS01124"/>
    </source>
</evidence>
<keyword evidence="1" id="KW-0805">Transcription regulation</keyword>
<gene>
    <name evidence="5" type="ORF">EV686_10774</name>
</gene>
<sequence length="330" mass="36878">MSQQPTALEQFGRFFDGQKAYFAESEASLAARAQRESGQRHYLFCPALGEGWIDLHQFGSGIMVGRMHGQLARPLDARYQAFPDNVMLGIIVHGQARTLRQSNRLQAGGEGDVFLRHADPGPISSHIPAGHTQSSISIDVPREMLETLREQGVDISFLGRRNTYAVLQPNGQAGETIRQLGRRMLAVQTRNHLLGRLELESLSLDLLVQLLSAGGTARTVHGAGGARRWRSAVDEVVDILHAEWNQPQTIAALARRAGINECYLKTMFRERTGSTIAGYLRDLRMWHAREMVETGRKNLLQIANECGYARADKFSEAFRRVHGTSPRHFR</sequence>
<dbReference type="PANTHER" id="PTHR47893">
    <property type="entry name" value="REGULATORY PROTEIN PCHR"/>
    <property type="match status" value="1"/>
</dbReference>
<dbReference type="GO" id="GO:0003700">
    <property type="term" value="F:DNA-binding transcription factor activity"/>
    <property type="evidence" value="ECO:0007669"/>
    <property type="project" value="InterPro"/>
</dbReference>
<dbReference type="RefSeq" id="WP_132477498.1">
    <property type="nucleotide sequence ID" value="NZ_JBHRVM010000001.1"/>
</dbReference>
<accession>A0A4R3UV48</accession>
<comment type="caution">
    <text evidence="5">The sequence shown here is derived from an EMBL/GenBank/DDBJ whole genome shotgun (WGS) entry which is preliminary data.</text>
</comment>
<reference evidence="5 6" key="1">
    <citation type="submission" date="2019-03" db="EMBL/GenBank/DDBJ databases">
        <title>Genomic Encyclopedia of Type Strains, Phase IV (KMG-IV): sequencing the most valuable type-strain genomes for metagenomic binning, comparative biology and taxonomic classification.</title>
        <authorList>
            <person name="Goeker M."/>
        </authorList>
    </citation>
    <scope>NUCLEOTIDE SEQUENCE [LARGE SCALE GENOMIC DNA]</scope>
    <source>
        <strain evidence="5 6">DSM 100048</strain>
    </source>
</reference>
<dbReference type="Pfam" id="PF12833">
    <property type="entry name" value="HTH_18"/>
    <property type="match status" value="1"/>
</dbReference>
<name>A0A4R3UV48_9BURK</name>
<evidence type="ECO:0000256" key="1">
    <source>
        <dbReference type="ARBA" id="ARBA00023015"/>
    </source>
</evidence>
<dbReference type="InterPro" id="IPR018060">
    <property type="entry name" value="HTH_AraC"/>
</dbReference>
<dbReference type="OrthoDB" id="8766450at2"/>
<dbReference type="AlphaFoldDB" id="A0A4R3UV48"/>
<evidence type="ECO:0000313" key="6">
    <source>
        <dbReference type="Proteomes" id="UP000294692"/>
    </source>
</evidence>
<protein>
    <submittedName>
        <fullName evidence="5">Helix-turn-helix protein</fullName>
    </submittedName>
</protein>
<dbReference type="PROSITE" id="PS00041">
    <property type="entry name" value="HTH_ARAC_FAMILY_1"/>
    <property type="match status" value="1"/>
</dbReference>
<evidence type="ECO:0000256" key="3">
    <source>
        <dbReference type="ARBA" id="ARBA00023163"/>
    </source>
</evidence>